<keyword evidence="7" id="KW-0206">Cytoskeleton</keyword>
<evidence type="ECO:0000256" key="2">
    <source>
        <dbReference type="ARBA" id="ARBA00004245"/>
    </source>
</evidence>
<dbReference type="OrthoDB" id="1935234at2759"/>
<evidence type="ECO:0000256" key="7">
    <source>
        <dbReference type="ARBA" id="ARBA00023212"/>
    </source>
</evidence>
<evidence type="ECO:0000256" key="6">
    <source>
        <dbReference type="ARBA" id="ARBA00023054"/>
    </source>
</evidence>
<evidence type="ECO:0000256" key="1">
    <source>
        <dbReference type="ARBA" id="ARBA00004138"/>
    </source>
</evidence>
<keyword evidence="8" id="KW-0966">Cell projection</keyword>
<evidence type="ECO:0000256" key="9">
    <source>
        <dbReference type="SAM" id="MobiDB-lite"/>
    </source>
</evidence>
<feature type="region of interest" description="Disordered" evidence="9">
    <location>
        <begin position="1"/>
        <end position="94"/>
    </location>
</feature>
<reference evidence="10" key="1">
    <citation type="submission" date="2018-11" db="EMBL/GenBank/DDBJ databases">
        <authorList>
            <consortium name="Pathogen Informatics"/>
        </authorList>
    </citation>
    <scope>NUCLEOTIDE SEQUENCE</scope>
</reference>
<dbReference type="PANTHER" id="PTHR14885">
    <property type="entry name" value="CILIA- AND FLAGELLA-ASSOCIATED PROTEIN 43-RELATED"/>
    <property type="match status" value="1"/>
</dbReference>
<evidence type="ECO:0000256" key="4">
    <source>
        <dbReference type="ARBA" id="ARBA00022574"/>
    </source>
</evidence>
<organism evidence="10 11">
    <name type="scientific">Protopolystoma xenopodis</name>
    <dbReference type="NCBI Taxonomy" id="117903"/>
    <lineage>
        <taxon>Eukaryota</taxon>
        <taxon>Metazoa</taxon>
        <taxon>Spiralia</taxon>
        <taxon>Lophotrochozoa</taxon>
        <taxon>Platyhelminthes</taxon>
        <taxon>Monogenea</taxon>
        <taxon>Polyopisthocotylea</taxon>
        <taxon>Polystomatidea</taxon>
        <taxon>Polystomatidae</taxon>
        <taxon>Protopolystoma</taxon>
    </lineage>
</organism>
<accession>A0A3S5CS30</accession>
<sequence>MSEEKPFLKTGDEDQHITVLSTSEVEPSHQDTYNVNNEADPEERKDKKEDIHEAEDRTLKIRKDKTEDKREKQSKSAKNKSKRGQAQEAEEEESVQVLNVEEELAKTGRVHRITPKLTQLELPSEEGYKLDKMVSKPFIQANSFLPENMLSLYHSFGYDAKRRDNIRILAHNTICFIAGNYVQIIVLDSGSQTFIRSISGEGIGAYAVHQMLGLIAVAEKGNFPYICIYKYPSLQLYRILREGTQRAYSYCQFR</sequence>
<protein>
    <submittedName>
        <fullName evidence="10">Uncharacterized protein</fullName>
    </submittedName>
</protein>
<evidence type="ECO:0000256" key="8">
    <source>
        <dbReference type="ARBA" id="ARBA00023273"/>
    </source>
</evidence>
<dbReference type="AlphaFoldDB" id="A0A3S5CS30"/>
<dbReference type="PANTHER" id="PTHR14885:SF3">
    <property type="entry name" value="CILIA- AND FLAGELLA-ASSOCIATED PROTEIN 44"/>
    <property type="match status" value="1"/>
</dbReference>
<gene>
    <name evidence="10" type="ORF">PXEA_LOCUS36927</name>
</gene>
<keyword evidence="5" id="KW-0677">Repeat</keyword>
<feature type="compositionally biased region" description="Basic and acidic residues" evidence="9">
    <location>
        <begin position="1"/>
        <end position="16"/>
    </location>
</feature>
<dbReference type="GO" id="GO:0005856">
    <property type="term" value="C:cytoskeleton"/>
    <property type="evidence" value="ECO:0007669"/>
    <property type="project" value="UniProtKB-SubCell"/>
</dbReference>
<feature type="compositionally biased region" description="Basic and acidic residues" evidence="9">
    <location>
        <begin position="42"/>
        <end position="74"/>
    </location>
</feature>
<evidence type="ECO:0000313" key="11">
    <source>
        <dbReference type="Proteomes" id="UP000784294"/>
    </source>
</evidence>
<dbReference type="Gene3D" id="2.130.10.10">
    <property type="entry name" value="YVTN repeat-like/Quinoprotein amine dehydrogenase"/>
    <property type="match status" value="2"/>
</dbReference>
<dbReference type="GO" id="GO:0005929">
    <property type="term" value="C:cilium"/>
    <property type="evidence" value="ECO:0007669"/>
    <property type="project" value="UniProtKB-SubCell"/>
</dbReference>
<keyword evidence="6" id="KW-0175">Coiled coil</keyword>
<evidence type="ECO:0000256" key="5">
    <source>
        <dbReference type="ARBA" id="ARBA00022737"/>
    </source>
</evidence>
<keyword evidence="11" id="KW-1185">Reference proteome</keyword>
<dbReference type="GO" id="GO:0003341">
    <property type="term" value="P:cilium movement"/>
    <property type="evidence" value="ECO:0007669"/>
    <property type="project" value="UniProtKB-ARBA"/>
</dbReference>
<name>A0A3S5CS30_9PLAT</name>
<dbReference type="EMBL" id="CAAALY010281894">
    <property type="protein sequence ID" value="VEL43487.1"/>
    <property type="molecule type" value="Genomic_DNA"/>
</dbReference>
<evidence type="ECO:0000313" key="10">
    <source>
        <dbReference type="EMBL" id="VEL43487.1"/>
    </source>
</evidence>
<dbReference type="Proteomes" id="UP000784294">
    <property type="component" value="Unassembled WGS sequence"/>
</dbReference>
<evidence type="ECO:0000256" key="3">
    <source>
        <dbReference type="ARBA" id="ARBA00022490"/>
    </source>
</evidence>
<feature type="compositionally biased region" description="Polar residues" evidence="9">
    <location>
        <begin position="18"/>
        <end position="37"/>
    </location>
</feature>
<comment type="subcellular location">
    <subcellularLocation>
        <location evidence="1">Cell projection</location>
        <location evidence="1">Cilium</location>
    </subcellularLocation>
    <subcellularLocation>
        <location evidence="2">Cytoplasm</location>
        <location evidence="2">Cytoskeleton</location>
    </subcellularLocation>
</comment>
<keyword evidence="4" id="KW-0853">WD repeat</keyword>
<comment type="caution">
    <text evidence="10">The sequence shown here is derived from an EMBL/GenBank/DDBJ whole genome shotgun (WGS) entry which is preliminary data.</text>
</comment>
<keyword evidence="3" id="KW-0963">Cytoplasm</keyword>
<dbReference type="InterPro" id="IPR015943">
    <property type="entry name" value="WD40/YVTN_repeat-like_dom_sf"/>
</dbReference>
<proteinExistence type="predicted"/>